<dbReference type="PATRIC" id="fig|361183.4.peg.440"/>
<evidence type="ECO:0000313" key="2">
    <source>
        <dbReference type="Proteomes" id="UP000057938"/>
    </source>
</evidence>
<organism evidence="1 2">
    <name type="scientific">Altererythrobacter epoxidivorans</name>
    <dbReference type="NCBI Taxonomy" id="361183"/>
    <lineage>
        <taxon>Bacteria</taxon>
        <taxon>Pseudomonadati</taxon>
        <taxon>Pseudomonadota</taxon>
        <taxon>Alphaproteobacteria</taxon>
        <taxon>Sphingomonadales</taxon>
        <taxon>Erythrobacteraceae</taxon>
        <taxon>Altererythrobacter</taxon>
    </lineage>
</organism>
<protein>
    <submittedName>
        <fullName evidence="1">Phytanoyl-CoA dioxygenase PhyH family protein</fullName>
    </submittedName>
</protein>
<dbReference type="Pfam" id="PF05721">
    <property type="entry name" value="PhyH"/>
    <property type="match status" value="1"/>
</dbReference>
<accession>A0A0M5L6G9</accession>
<keyword evidence="1" id="KW-0560">Oxidoreductase</keyword>
<keyword evidence="2" id="KW-1185">Reference proteome</keyword>
<dbReference type="STRING" id="361183.AMC99_00445"/>
<dbReference type="AlphaFoldDB" id="A0A0M5L6G9"/>
<proteinExistence type="predicted"/>
<dbReference type="PANTHER" id="PTHR37563">
    <property type="entry name" value="PHYTANOYL-COA DIOXYGENASE FAMILY PROTEIN (AFU_ORTHOLOGUE AFUA_2G03330)"/>
    <property type="match status" value="1"/>
</dbReference>
<dbReference type="SUPFAM" id="SSF51197">
    <property type="entry name" value="Clavaminate synthase-like"/>
    <property type="match status" value="1"/>
</dbReference>
<dbReference type="GO" id="GO:0016706">
    <property type="term" value="F:2-oxoglutarate-dependent dioxygenase activity"/>
    <property type="evidence" value="ECO:0007669"/>
    <property type="project" value="UniProtKB-ARBA"/>
</dbReference>
<keyword evidence="1" id="KW-0223">Dioxygenase</keyword>
<reference evidence="1 2" key="1">
    <citation type="submission" date="2015-09" db="EMBL/GenBank/DDBJ databases">
        <title>Complete genome sequence of a benzo[a]pyrene-degrading bacterium Altererythrobacter epoxidivorans CGMCC 1.7731T.</title>
        <authorList>
            <person name="Li Z."/>
            <person name="Cheng H."/>
            <person name="Huo Y."/>
            <person name="Xu X."/>
        </authorList>
    </citation>
    <scope>NUCLEOTIDE SEQUENCE [LARGE SCALE GENOMIC DNA]</scope>
    <source>
        <strain evidence="1 2">CGMCC 1.7731</strain>
    </source>
</reference>
<dbReference type="InterPro" id="IPR051961">
    <property type="entry name" value="Fungal_Metabolite_Diox"/>
</dbReference>
<dbReference type="EMBL" id="CP012669">
    <property type="protein sequence ID" value="ALE15757.1"/>
    <property type="molecule type" value="Genomic_DNA"/>
</dbReference>
<sequence>MAWMSSLRSAPAGDTEAAASILREDGVVRLDEVWTRDTLIAARDVVFAGHPEFADPANLTDVLRNGEGRFIAPVMLGHGLLDLGLLDNAAVEALLESALGSAWVHEAFGMMMAHGGCPDQHVHRDTDPLFPETGVDPLLPPTVLTIAIPLVDTGEANGRTAFYPGSHRTGSRDGISPASIDVPLGSALVWDFRTIHYGCANTSNEDRPLLYFTSCRPFWFDHKNFGTGNQRLVAEAEVLDSLGPRFVRTLLA</sequence>
<gene>
    <name evidence="1" type="ORF">AMC99_00445</name>
</gene>
<dbReference type="InterPro" id="IPR008775">
    <property type="entry name" value="Phytyl_CoA_dOase-like"/>
</dbReference>
<dbReference type="Proteomes" id="UP000057938">
    <property type="component" value="Chromosome"/>
</dbReference>
<dbReference type="PANTHER" id="PTHR37563:SF2">
    <property type="entry name" value="PHYTANOYL-COA DIOXYGENASE FAMILY PROTEIN (AFU_ORTHOLOGUE AFUA_2G03330)"/>
    <property type="match status" value="1"/>
</dbReference>
<dbReference type="KEGG" id="aep:AMC99_00445"/>
<evidence type="ECO:0000313" key="1">
    <source>
        <dbReference type="EMBL" id="ALE15757.1"/>
    </source>
</evidence>
<dbReference type="Gene3D" id="2.60.120.620">
    <property type="entry name" value="q2cbj1_9rhob like domain"/>
    <property type="match status" value="1"/>
</dbReference>
<name>A0A0M5L6G9_9SPHN</name>